<keyword evidence="2" id="KW-1185">Reference proteome</keyword>
<accession>A0A061IT64</accession>
<sequence length="96" mass="10053">MSSEPQPSRAFCESATLPPCPSGSVRRVKGNAEKSVSVALPSSSSVSPCIALLSTRSVRMVGKEQAVKVRMESKDGFVVPRTTAVTCDCLPIVAVT</sequence>
<protein>
    <submittedName>
        <fullName evidence="1">Uncharacterized protein</fullName>
    </submittedName>
</protein>
<proteinExistence type="predicted"/>
<gene>
    <name evidence="1" type="ORF">TRSC58_07283</name>
</gene>
<dbReference type="AlphaFoldDB" id="A0A061IT64"/>
<evidence type="ECO:0000313" key="2">
    <source>
        <dbReference type="Proteomes" id="UP000031737"/>
    </source>
</evidence>
<dbReference type="Proteomes" id="UP000031737">
    <property type="component" value="Unassembled WGS sequence"/>
</dbReference>
<reference evidence="1 2" key="1">
    <citation type="submission" date="2013-07" db="EMBL/GenBank/DDBJ databases">
        <authorList>
            <person name="Stoco P.H."/>
            <person name="Wagner G."/>
            <person name="Gerber A."/>
            <person name="Zaha A."/>
            <person name="Thompson C."/>
            <person name="Bartholomeu D.C."/>
            <person name="Luckemeyer D.D."/>
            <person name="Bahia D."/>
            <person name="Loreto E."/>
            <person name="Prestes E.B."/>
            <person name="Lima F.M."/>
            <person name="Rodrigues-Luiz G."/>
            <person name="Vallejo G.A."/>
            <person name="Filho J.F."/>
            <person name="Monteiro K.M."/>
            <person name="Tyler K.M."/>
            <person name="de Almeida L.G."/>
            <person name="Ortiz M.F."/>
            <person name="Siervo M.A."/>
            <person name="de Moraes M.H."/>
            <person name="Cunha O.L."/>
            <person name="Mendonca-Neto R."/>
            <person name="Silva R."/>
            <person name="Teixeira S.M."/>
            <person name="Murta S.M."/>
            <person name="Sincero T.C."/>
            <person name="Mendes T.A."/>
            <person name="Urmenyi T.P."/>
            <person name="Silva V.G."/>
            <person name="da Rocha W.D."/>
            <person name="Andersson B."/>
            <person name="Romanha A.J."/>
            <person name="Steindel M."/>
            <person name="de Vasconcelos A.T."/>
            <person name="Grisard E.C."/>
        </authorList>
    </citation>
    <scope>NUCLEOTIDE SEQUENCE [LARGE SCALE GENOMIC DNA]</scope>
    <source>
        <strain evidence="1 2">SC58</strain>
    </source>
</reference>
<comment type="caution">
    <text evidence="1">The sequence shown here is derived from an EMBL/GenBank/DDBJ whole genome shotgun (WGS) entry which is preliminary data.</text>
</comment>
<name>A0A061IT64_TRYRA</name>
<evidence type="ECO:0000313" key="1">
    <source>
        <dbReference type="EMBL" id="ESL05105.1"/>
    </source>
</evidence>
<dbReference type="VEuPathDB" id="TriTrypDB:TRSC58_07283"/>
<dbReference type="EMBL" id="AUPL01007359">
    <property type="protein sequence ID" value="ESL05105.1"/>
    <property type="molecule type" value="Genomic_DNA"/>
</dbReference>
<organism evidence="1 2">
    <name type="scientific">Trypanosoma rangeli SC58</name>
    <dbReference type="NCBI Taxonomy" id="429131"/>
    <lineage>
        <taxon>Eukaryota</taxon>
        <taxon>Discoba</taxon>
        <taxon>Euglenozoa</taxon>
        <taxon>Kinetoplastea</taxon>
        <taxon>Metakinetoplastina</taxon>
        <taxon>Trypanosomatida</taxon>
        <taxon>Trypanosomatidae</taxon>
        <taxon>Trypanosoma</taxon>
        <taxon>Herpetosoma</taxon>
    </lineage>
</organism>